<dbReference type="Pfam" id="PF03140">
    <property type="entry name" value="DUF247"/>
    <property type="match status" value="1"/>
</dbReference>
<dbReference type="PANTHER" id="PTHR31549:SF191">
    <property type="entry name" value="DUF247 DOMAIN PROTEIN"/>
    <property type="match status" value="1"/>
</dbReference>
<dbReference type="AlphaFoldDB" id="A0A2P5CJJ7"/>
<protein>
    <submittedName>
        <fullName evidence="2">Uncharacterized protein</fullName>
    </submittedName>
</protein>
<dbReference type="Proteomes" id="UP000237000">
    <property type="component" value="Unassembled WGS sequence"/>
</dbReference>
<dbReference type="PANTHER" id="PTHR31549">
    <property type="entry name" value="PROTEIN, PUTATIVE (DUF247)-RELATED-RELATED"/>
    <property type="match status" value="1"/>
</dbReference>
<accession>A0A2P5CJJ7</accession>
<feature type="transmembrane region" description="Helical" evidence="1">
    <location>
        <begin position="463"/>
        <end position="486"/>
    </location>
</feature>
<dbReference type="InterPro" id="IPR004158">
    <property type="entry name" value="DUF247_pln"/>
</dbReference>
<keyword evidence="3" id="KW-1185">Reference proteome</keyword>
<reference evidence="3" key="1">
    <citation type="submission" date="2016-06" db="EMBL/GenBank/DDBJ databases">
        <title>Parallel loss of symbiosis genes in relatives of nitrogen-fixing non-legume Parasponia.</title>
        <authorList>
            <person name="Van Velzen R."/>
            <person name="Holmer R."/>
            <person name="Bu F."/>
            <person name="Rutten L."/>
            <person name="Van Zeijl A."/>
            <person name="Liu W."/>
            <person name="Santuari L."/>
            <person name="Cao Q."/>
            <person name="Sharma T."/>
            <person name="Shen D."/>
            <person name="Roswanjaya Y."/>
            <person name="Wardhani T."/>
            <person name="Kalhor M.S."/>
            <person name="Jansen J."/>
            <person name="Van den Hoogen J."/>
            <person name="Gungor B."/>
            <person name="Hartog M."/>
            <person name="Hontelez J."/>
            <person name="Verver J."/>
            <person name="Yang W.-C."/>
            <person name="Schijlen E."/>
            <person name="Repin R."/>
            <person name="Schilthuizen M."/>
            <person name="Schranz E."/>
            <person name="Heidstra R."/>
            <person name="Miyata K."/>
            <person name="Fedorova E."/>
            <person name="Kohlen W."/>
            <person name="Bisseling T."/>
            <person name="Smit S."/>
            <person name="Geurts R."/>
        </authorList>
    </citation>
    <scope>NUCLEOTIDE SEQUENCE [LARGE SCALE GENOMIC DNA]</scope>
    <source>
        <strain evidence="3">cv. RG33-2</strain>
    </source>
</reference>
<comment type="caution">
    <text evidence="2">The sequence shown here is derived from an EMBL/GenBank/DDBJ whole genome shotgun (WGS) entry which is preliminary data.</text>
</comment>
<proteinExistence type="predicted"/>
<dbReference type="OrthoDB" id="1849062at2759"/>
<name>A0A2P5CJJ7_TREOI</name>
<dbReference type="EMBL" id="JXTC01000357">
    <property type="protein sequence ID" value="PON61218.1"/>
    <property type="molecule type" value="Genomic_DNA"/>
</dbReference>
<dbReference type="STRING" id="63057.A0A2P5CJJ7"/>
<evidence type="ECO:0000256" key="1">
    <source>
        <dbReference type="SAM" id="Phobius"/>
    </source>
</evidence>
<dbReference type="InParanoid" id="A0A2P5CJJ7"/>
<evidence type="ECO:0000313" key="2">
    <source>
        <dbReference type="EMBL" id="PON61218.1"/>
    </source>
</evidence>
<keyword evidence="1" id="KW-0812">Transmembrane</keyword>
<gene>
    <name evidence="2" type="ORF">TorRG33x02_282390</name>
</gene>
<keyword evidence="1" id="KW-1133">Transmembrane helix</keyword>
<keyword evidence="1" id="KW-0472">Membrane</keyword>
<sequence>MAEDHVRITIEEEQKHNPIVLSPDDHGLLNELALAQETDDTRYSYLFKDEQITKIQRVPEIMLRQRNFKEYYKPREIPIGPLHANSKHLGKRALKAKFTAKFIKNSGQTGEILLKEIKKNINEIKQRFDEIEIHNLALDDERLSRMLFLGGCSILQFIYSYVSHNLLEFKINNGQAALIQQDLFLLENQIPFRVLIVLMNLSSQNYEWIINIYQFIFTNVMAPVNSNSLRRHLMNIKCLIPGENSTQRLFVDKEAVHLLDLLRSELLFGDGRERKHSLQRSNRYELFGDHGHERKLSLQRCNPFSDYKRSFRNVQDLKAAGIKLKPSYTCGLKSVSFTTGFFIAGQLKLPPLIVDDSTARKLLNLVAYEMCPDNYRTNYAVTSYLSFLDSLIASEQDVKDLRSALQNHLSSDAEVAQLFNTIGSNLVPHDAYFDVKNKIQSHYERKCAVWMAQGCNDHCRSPWAILALLAAIAALVLTAIQTYCAMLSKT</sequence>
<evidence type="ECO:0000313" key="3">
    <source>
        <dbReference type="Proteomes" id="UP000237000"/>
    </source>
</evidence>
<organism evidence="2 3">
    <name type="scientific">Trema orientale</name>
    <name type="common">Charcoal tree</name>
    <name type="synonym">Celtis orientalis</name>
    <dbReference type="NCBI Taxonomy" id="63057"/>
    <lineage>
        <taxon>Eukaryota</taxon>
        <taxon>Viridiplantae</taxon>
        <taxon>Streptophyta</taxon>
        <taxon>Embryophyta</taxon>
        <taxon>Tracheophyta</taxon>
        <taxon>Spermatophyta</taxon>
        <taxon>Magnoliopsida</taxon>
        <taxon>eudicotyledons</taxon>
        <taxon>Gunneridae</taxon>
        <taxon>Pentapetalae</taxon>
        <taxon>rosids</taxon>
        <taxon>fabids</taxon>
        <taxon>Rosales</taxon>
        <taxon>Cannabaceae</taxon>
        <taxon>Trema</taxon>
    </lineage>
</organism>